<protein>
    <submittedName>
        <fullName evidence="2">ARAD1D34650p</fullName>
    </submittedName>
</protein>
<dbReference type="EMBL" id="HG937694">
    <property type="protein sequence ID" value="CDP38437.1"/>
    <property type="molecule type" value="Genomic_DNA"/>
</dbReference>
<evidence type="ECO:0000256" key="1">
    <source>
        <dbReference type="SAM" id="MobiDB-lite"/>
    </source>
</evidence>
<evidence type="ECO:0000313" key="2">
    <source>
        <dbReference type="EMBL" id="CDP38437.1"/>
    </source>
</evidence>
<reference evidence="2" key="1">
    <citation type="submission" date="2014-02" db="EMBL/GenBank/DDBJ databases">
        <authorList>
            <person name="Genoscope - CEA"/>
        </authorList>
    </citation>
    <scope>NUCLEOTIDE SEQUENCE</scope>
    <source>
        <strain evidence="2">LS3</strain>
    </source>
</reference>
<feature type="region of interest" description="Disordered" evidence="1">
    <location>
        <begin position="38"/>
        <end position="88"/>
    </location>
</feature>
<feature type="compositionally biased region" description="Basic and acidic residues" evidence="1">
    <location>
        <begin position="208"/>
        <end position="219"/>
    </location>
</feature>
<name>A0A060THW9_BLAAD</name>
<proteinExistence type="predicted"/>
<gene>
    <name evidence="2" type="ORF">GNLVRS02_ARAD1D34650g</name>
</gene>
<feature type="region of interest" description="Disordered" evidence="1">
    <location>
        <begin position="1"/>
        <end position="24"/>
    </location>
</feature>
<sequence>MIVMDWHTDPTDPPGSSEFLPRDFADNSHLLAQPFIPIEDDQQQYQYQDQDQQSYHGPVHKPSLTKTETSDSPGPATPSFESYVDISPTPSNLSFDVPDIMDIYMTCGSPTFGNESTVGIMPPQSMSMPQYYTLTMNDPHGMVDPRSSCRLSEVNSSYQLPPDYSGYSNSGSNSSTGQSISSIPSAPPTVPTVSTQSTQSGPSANPDGTHDGERRKSESRISLPELYERMGLKHDHKEASKREQRVLSLLKSQGFRLGEQTWIRDTSEADRRAIIDYIHSQTYQEYGYSKQLIEVIIRRGSYYLMQGRLRRIRRATRRHQLQLQHQEQQQLQHKQPHQYSGSQPFHYPQPTFNHNWNRGNT</sequence>
<feature type="compositionally biased region" description="Basic and acidic residues" evidence="1">
    <location>
        <begin position="1"/>
        <end position="10"/>
    </location>
</feature>
<feature type="compositionally biased region" description="Low complexity" evidence="1">
    <location>
        <begin position="43"/>
        <end position="53"/>
    </location>
</feature>
<dbReference type="AlphaFoldDB" id="A0A060THW9"/>
<feature type="compositionally biased region" description="Low complexity" evidence="1">
    <location>
        <begin position="164"/>
        <end position="184"/>
    </location>
</feature>
<feature type="compositionally biased region" description="Polar residues" evidence="1">
    <location>
        <begin position="350"/>
        <end position="361"/>
    </location>
</feature>
<organism evidence="2">
    <name type="scientific">Blastobotrys adeninivorans</name>
    <name type="common">Yeast</name>
    <name type="synonym">Arxula adeninivorans</name>
    <dbReference type="NCBI Taxonomy" id="409370"/>
    <lineage>
        <taxon>Eukaryota</taxon>
        <taxon>Fungi</taxon>
        <taxon>Dikarya</taxon>
        <taxon>Ascomycota</taxon>
        <taxon>Saccharomycotina</taxon>
        <taxon>Dipodascomycetes</taxon>
        <taxon>Dipodascales</taxon>
        <taxon>Trichomonascaceae</taxon>
        <taxon>Blastobotrys</taxon>
    </lineage>
</organism>
<feature type="compositionally biased region" description="Low complexity" evidence="1">
    <location>
        <begin position="321"/>
        <end position="333"/>
    </location>
</feature>
<reference evidence="2" key="2">
    <citation type="submission" date="2014-06" db="EMBL/GenBank/DDBJ databases">
        <title>The complete genome of Blastobotrys (Arxula) adeninivorans LS3 - a yeast of biotechnological interest.</title>
        <authorList>
            <person name="Kunze G."/>
            <person name="Gaillardin C."/>
            <person name="Czernicka M."/>
            <person name="Durrens P."/>
            <person name="Martin T."/>
            <person name="Boer E."/>
            <person name="Gabaldon T."/>
            <person name="Cruz J."/>
            <person name="Talla E."/>
            <person name="Marck C."/>
            <person name="Goffeau A."/>
            <person name="Barbe V."/>
            <person name="Baret P."/>
            <person name="Baronian K."/>
            <person name="Beier S."/>
            <person name="Bleykasten C."/>
            <person name="Bode R."/>
            <person name="Casaregola S."/>
            <person name="Despons L."/>
            <person name="Fairhead C."/>
            <person name="Giersberg M."/>
            <person name="Gierski P."/>
            <person name="Hahnel U."/>
            <person name="Hartmann A."/>
            <person name="Jankowska D."/>
            <person name="Jubin C."/>
            <person name="Jung P."/>
            <person name="Lafontaine I."/>
            <person name="Leh-Louis V."/>
            <person name="Lemaire M."/>
            <person name="Marcet-Houben M."/>
            <person name="Mascher M."/>
            <person name="Morel G."/>
            <person name="Richard G.-F."/>
            <person name="Riechen J."/>
            <person name="Sacerdot C."/>
            <person name="Sarkar A."/>
            <person name="Savel G."/>
            <person name="Schacherer J."/>
            <person name="Sherman D."/>
            <person name="Straub M.-L."/>
            <person name="Stein N."/>
            <person name="Thierry A."/>
            <person name="Trautwein-Schult A."/>
            <person name="Westhof E."/>
            <person name="Worch S."/>
            <person name="Dujon B."/>
            <person name="Souciet J.-L."/>
            <person name="Wincker P."/>
            <person name="Scholz U."/>
            <person name="Neuveglise N."/>
        </authorList>
    </citation>
    <scope>NUCLEOTIDE SEQUENCE</scope>
    <source>
        <strain evidence="2">LS3</strain>
    </source>
</reference>
<accession>A0A060THW9</accession>
<feature type="region of interest" description="Disordered" evidence="1">
    <location>
        <begin position="321"/>
        <end position="361"/>
    </location>
</feature>
<feature type="compositionally biased region" description="Low complexity" evidence="1">
    <location>
        <begin position="191"/>
        <end position="203"/>
    </location>
</feature>
<feature type="region of interest" description="Disordered" evidence="1">
    <location>
        <begin position="156"/>
        <end position="224"/>
    </location>
</feature>